<proteinExistence type="inferred from homology"/>
<dbReference type="NCBIfam" id="TIGR04056">
    <property type="entry name" value="OMP_RagA_SusC"/>
    <property type="match status" value="1"/>
</dbReference>
<gene>
    <name evidence="13" type="ORF">ACFFIP_14330</name>
</gene>
<dbReference type="Proteomes" id="UP001589797">
    <property type="component" value="Unassembled WGS sequence"/>
</dbReference>
<dbReference type="Gene3D" id="2.40.170.20">
    <property type="entry name" value="TonB-dependent receptor, beta-barrel domain"/>
    <property type="match status" value="1"/>
</dbReference>
<comment type="subcellular location">
    <subcellularLocation>
        <location evidence="1 8">Cell outer membrane</location>
        <topology evidence="1 8">Multi-pass membrane protein</topology>
    </subcellularLocation>
</comment>
<dbReference type="InterPro" id="IPR000531">
    <property type="entry name" value="Beta-barrel_TonB"/>
</dbReference>
<feature type="domain" description="TonB-dependent receptor plug" evidence="12">
    <location>
        <begin position="133"/>
        <end position="256"/>
    </location>
</feature>
<evidence type="ECO:0000256" key="4">
    <source>
        <dbReference type="ARBA" id="ARBA00022692"/>
    </source>
</evidence>
<evidence type="ECO:0000256" key="5">
    <source>
        <dbReference type="ARBA" id="ARBA00023077"/>
    </source>
</evidence>
<comment type="caution">
    <text evidence="13">The sequence shown here is derived from an EMBL/GenBank/DDBJ whole genome shotgun (WGS) entry which is preliminary data.</text>
</comment>
<dbReference type="InterPro" id="IPR023997">
    <property type="entry name" value="TonB-dep_OMP_SusC/RagA_CS"/>
</dbReference>
<dbReference type="RefSeq" id="WP_382388376.1">
    <property type="nucleotide sequence ID" value="NZ_JBHLWI010000039.1"/>
</dbReference>
<keyword evidence="6 8" id="KW-0472">Membrane</keyword>
<dbReference type="InterPro" id="IPR037066">
    <property type="entry name" value="Plug_dom_sf"/>
</dbReference>
<evidence type="ECO:0000256" key="6">
    <source>
        <dbReference type="ARBA" id="ARBA00023136"/>
    </source>
</evidence>
<evidence type="ECO:0000256" key="10">
    <source>
        <dbReference type="SAM" id="MobiDB-lite"/>
    </source>
</evidence>
<keyword evidence="5 9" id="KW-0798">TonB box</keyword>
<dbReference type="Pfam" id="PF07715">
    <property type="entry name" value="Plug"/>
    <property type="match status" value="1"/>
</dbReference>
<keyword evidence="14" id="KW-1185">Reference proteome</keyword>
<sequence>MKTSSTSLGEKIPIGKSFLLSIMMFCLLLVQAESFAQSRQIKGTVQDETGFPIPGANVLIKGTTKGTVTDLDGLFSLELGPGENTLVISYIGYEKVEVNVANQSEITIKLNESIQLSEVVITAAGIERNTNTLGYSVSTLDSEKMAQRNEPDPVRALTGKIAGVNIQGSGGVAGGATNITIRGNSSLGNNNQPLFVVDGVPFDNTTFESGGNRQTQSAQSTSSRAFDIDPNNIESLTVLKGAAASALYGSRAANGAIIITTKTGSRKGRKGMEITYNSSYSTERLSGIPEFQDKYGQGTNGDYRAGVYGSYGSPYSSRATIPHPLALTSNPASQFPEFYEADGRTPVEVPYRSYMKENVENFFRNGNLFENSIMVNGGNEKTSLIAGFTRTTNEGVVPGNSINRTSFNVGGNAKLDNGFFIRGTLNYVKTNQKSPPIGGTGSIMGNLLFMPTSYDLTNYPFENPVTGANVYYRALDNPYWSVKNSPATSEVDRTFGSLVIGKEVTPWLTLQNTFGFNSYTDNRLSVLGKGSSQYANGTINTDNIYREELDNVFLATISTKINEDISVRAILGNNINQRFTRRAAFSGDGIIVAGLNDIRNTTTITLGSIPNNQTLVKQRFYAFFGDLTFDYKSYASLNFVARNDVSSTLPAENRSYLYGGVNGSLVFTEALKMNSSVLNFGTIRAGYTKVGNEASPYQTVNVFNANASFGGIGSPYSNANNSGVSTQTLSNSLANSTLRPEFITEFEVGTELRFFQNLFTLDMTYYNKLSSSQVFVVNSAPSSGFLTRIINLGETRNRGVEIGLTANPLVSDRGLNWSINANFTRNRNMVLDLGEFAQLVYGGNVHIAGQPFGQIFGTRYARDDEGNILVNPITAKPILATTNGPIGNPIPDFIAGMTNTFSFRGLTLDVLFDWKQGGQILSSTIGETYARGVLKDTEDRESFRIGKGVLGDINTRTPLLDENGNKIPNNTALNYNDYFFSSGFGPSGPSAGWVNESAIFDATVLRLREISLGYMVPRTLLSKTPFGSAFISFSGRNLWYLAPNTPKAMKYDPEVSTAGANNLGYDLLGVPPTKRYGVNLRVTF</sequence>
<evidence type="ECO:0000259" key="11">
    <source>
        <dbReference type="Pfam" id="PF00593"/>
    </source>
</evidence>
<evidence type="ECO:0000256" key="2">
    <source>
        <dbReference type="ARBA" id="ARBA00022448"/>
    </source>
</evidence>
<organism evidence="13 14">
    <name type="scientific">Fontibacter flavus</name>
    <dbReference type="NCBI Taxonomy" id="654838"/>
    <lineage>
        <taxon>Bacteria</taxon>
        <taxon>Pseudomonadati</taxon>
        <taxon>Bacteroidota</taxon>
        <taxon>Cytophagia</taxon>
        <taxon>Cytophagales</taxon>
        <taxon>Cyclobacteriaceae</taxon>
        <taxon>Fontibacter</taxon>
    </lineage>
</organism>
<feature type="region of interest" description="Disordered" evidence="10">
    <location>
        <begin position="206"/>
        <end position="227"/>
    </location>
</feature>
<dbReference type="Gene3D" id="2.170.130.10">
    <property type="entry name" value="TonB-dependent receptor, plug domain"/>
    <property type="match status" value="1"/>
</dbReference>
<dbReference type="InterPro" id="IPR036942">
    <property type="entry name" value="Beta-barrel_TonB_sf"/>
</dbReference>
<keyword evidence="3 8" id="KW-1134">Transmembrane beta strand</keyword>
<dbReference type="NCBIfam" id="TIGR04057">
    <property type="entry name" value="SusC_RagA_signa"/>
    <property type="match status" value="1"/>
</dbReference>
<evidence type="ECO:0000259" key="12">
    <source>
        <dbReference type="Pfam" id="PF07715"/>
    </source>
</evidence>
<keyword evidence="7 8" id="KW-0998">Cell outer membrane</keyword>
<comment type="similarity">
    <text evidence="8 9">Belongs to the TonB-dependent receptor family.</text>
</comment>
<feature type="domain" description="TonB-dependent receptor-like beta-barrel" evidence="11">
    <location>
        <begin position="458"/>
        <end position="833"/>
    </location>
</feature>
<accession>A0ABV6FVP4</accession>
<evidence type="ECO:0000313" key="13">
    <source>
        <dbReference type="EMBL" id="MFC0263867.1"/>
    </source>
</evidence>
<evidence type="ECO:0000256" key="8">
    <source>
        <dbReference type="PROSITE-ProRule" id="PRU01360"/>
    </source>
</evidence>
<keyword evidence="2 8" id="KW-0813">Transport</keyword>
<evidence type="ECO:0000256" key="9">
    <source>
        <dbReference type="RuleBase" id="RU003357"/>
    </source>
</evidence>
<dbReference type="InterPro" id="IPR008969">
    <property type="entry name" value="CarboxyPept-like_regulatory"/>
</dbReference>
<dbReference type="EMBL" id="JBHLWI010000039">
    <property type="protein sequence ID" value="MFC0263867.1"/>
    <property type="molecule type" value="Genomic_DNA"/>
</dbReference>
<dbReference type="InterPro" id="IPR039426">
    <property type="entry name" value="TonB-dep_rcpt-like"/>
</dbReference>
<evidence type="ECO:0000256" key="3">
    <source>
        <dbReference type="ARBA" id="ARBA00022452"/>
    </source>
</evidence>
<dbReference type="InterPro" id="IPR023996">
    <property type="entry name" value="TonB-dep_OMP_SusC/RagA"/>
</dbReference>
<dbReference type="SUPFAM" id="SSF49464">
    <property type="entry name" value="Carboxypeptidase regulatory domain-like"/>
    <property type="match status" value="1"/>
</dbReference>
<dbReference type="InterPro" id="IPR012910">
    <property type="entry name" value="Plug_dom"/>
</dbReference>
<dbReference type="Pfam" id="PF00593">
    <property type="entry name" value="TonB_dep_Rec_b-barrel"/>
    <property type="match status" value="1"/>
</dbReference>
<evidence type="ECO:0000256" key="1">
    <source>
        <dbReference type="ARBA" id="ARBA00004571"/>
    </source>
</evidence>
<protein>
    <submittedName>
        <fullName evidence="13">SusC/RagA family TonB-linked outer membrane protein</fullName>
    </submittedName>
</protein>
<name>A0ABV6FVP4_9BACT</name>
<dbReference type="Pfam" id="PF13715">
    <property type="entry name" value="CarbopepD_reg_2"/>
    <property type="match status" value="1"/>
</dbReference>
<dbReference type="Gene3D" id="2.60.40.1120">
    <property type="entry name" value="Carboxypeptidase-like, regulatory domain"/>
    <property type="match status" value="1"/>
</dbReference>
<feature type="compositionally biased region" description="Low complexity" evidence="10">
    <location>
        <begin position="213"/>
        <end position="225"/>
    </location>
</feature>
<reference evidence="13 14" key="1">
    <citation type="submission" date="2024-09" db="EMBL/GenBank/DDBJ databases">
        <authorList>
            <person name="Sun Q."/>
            <person name="Mori K."/>
        </authorList>
    </citation>
    <scope>NUCLEOTIDE SEQUENCE [LARGE SCALE GENOMIC DNA]</scope>
    <source>
        <strain evidence="13 14">CCM 7650</strain>
    </source>
</reference>
<keyword evidence="4 8" id="KW-0812">Transmembrane</keyword>
<dbReference type="SUPFAM" id="SSF56935">
    <property type="entry name" value="Porins"/>
    <property type="match status" value="1"/>
</dbReference>
<evidence type="ECO:0000313" key="14">
    <source>
        <dbReference type="Proteomes" id="UP001589797"/>
    </source>
</evidence>
<evidence type="ECO:0000256" key="7">
    <source>
        <dbReference type="ARBA" id="ARBA00023237"/>
    </source>
</evidence>
<dbReference type="PROSITE" id="PS52016">
    <property type="entry name" value="TONB_DEPENDENT_REC_3"/>
    <property type="match status" value="1"/>
</dbReference>